<dbReference type="AlphaFoldDB" id="A0A9D1CMZ7"/>
<evidence type="ECO:0000256" key="7">
    <source>
        <dbReference type="ARBA" id="ARBA00023136"/>
    </source>
</evidence>
<evidence type="ECO:0000313" key="10">
    <source>
        <dbReference type="Proteomes" id="UP000886874"/>
    </source>
</evidence>
<dbReference type="GO" id="GO:0016471">
    <property type="term" value="C:vacuolar proton-transporting V-type ATPase complex"/>
    <property type="evidence" value="ECO:0007669"/>
    <property type="project" value="TreeGrafter"/>
</dbReference>
<dbReference type="InterPro" id="IPR002490">
    <property type="entry name" value="V-ATPase_116kDa_su"/>
</dbReference>
<comment type="caution">
    <text evidence="9">The sequence shown here is derived from an EMBL/GenBank/DDBJ whole genome shotgun (WGS) entry which is preliminary data.</text>
</comment>
<dbReference type="EMBL" id="DVFN01000044">
    <property type="protein sequence ID" value="HIQ69261.1"/>
    <property type="molecule type" value="Genomic_DNA"/>
</dbReference>
<reference evidence="9" key="1">
    <citation type="submission" date="2020-10" db="EMBL/GenBank/DDBJ databases">
        <authorList>
            <person name="Gilroy R."/>
        </authorList>
    </citation>
    <scope>NUCLEOTIDE SEQUENCE</scope>
    <source>
        <strain evidence="9">ChiSjej2B20-13462</strain>
    </source>
</reference>
<keyword evidence="6" id="KW-0406">Ion transport</keyword>
<evidence type="ECO:0000256" key="6">
    <source>
        <dbReference type="ARBA" id="ARBA00023065"/>
    </source>
</evidence>
<feature type="transmembrane region" description="Helical" evidence="8">
    <location>
        <begin position="351"/>
        <end position="373"/>
    </location>
</feature>
<keyword evidence="5 8" id="KW-1133">Transmembrane helix</keyword>
<comment type="similarity">
    <text evidence="2">Belongs to the V-ATPase 116 kDa subunit family.</text>
</comment>
<name>A0A9D1CMZ7_9FIRM</name>
<evidence type="ECO:0000256" key="2">
    <source>
        <dbReference type="ARBA" id="ARBA00009904"/>
    </source>
</evidence>
<dbReference type="PANTHER" id="PTHR11629:SF63">
    <property type="entry name" value="V-TYPE PROTON ATPASE SUBUNIT A"/>
    <property type="match status" value="1"/>
</dbReference>
<evidence type="ECO:0000256" key="1">
    <source>
        <dbReference type="ARBA" id="ARBA00004141"/>
    </source>
</evidence>
<feature type="transmembrane region" description="Helical" evidence="8">
    <location>
        <begin position="309"/>
        <end position="339"/>
    </location>
</feature>
<comment type="subcellular location">
    <subcellularLocation>
        <location evidence="1">Membrane</location>
        <topology evidence="1">Multi-pass membrane protein</topology>
    </subcellularLocation>
</comment>
<dbReference type="GO" id="GO:0051117">
    <property type="term" value="F:ATPase binding"/>
    <property type="evidence" value="ECO:0007669"/>
    <property type="project" value="TreeGrafter"/>
</dbReference>
<evidence type="ECO:0000256" key="4">
    <source>
        <dbReference type="ARBA" id="ARBA00022692"/>
    </source>
</evidence>
<feature type="transmembrane region" description="Helical" evidence="8">
    <location>
        <begin position="467"/>
        <end position="488"/>
    </location>
</feature>
<dbReference type="GO" id="GO:0046961">
    <property type="term" value="F:proton-transporting ATPase activity, rotational mechanism"/>
    <property type="evidence" value="ECO:0007669"/>
    <property type="project" value="InterPro"/>
</dbReference>
<evidence type="ECO:0000313" key="9">
    <source>
        <dbReference type="EMBL" id="HIQ69261.1"/>
    </source>
</evidence>
<keyword evidence="4 8" id="KW-0812">Transmembrane</keyword>
<gene>
    <name evidence="9" type="ORF">IAA67_02875</name>
</gene>
<dbReference type="Proteomes" id="UP000886874">
    <property type="component" value="Unassembled WGS sequence"/>
</dbReference>
<dbReference type="Pfam" id="PF01496">
    <property type="entry name" value="V_ATPase_I"/>
    <property type="match status" value="1"/>
</dbReference>
<keyword evidence="3" id="KW-0813">Transport</keyword>
<feature type="transmembrane region" description="Helical" evidence="8">
    <location>
        <begin position="407"/>
        <end position="428"/>
    </location>
</feature>
<feature type="transmembrane region" description="Helical" evidence="8">
    <location>
        <begin position="440"/>
        <end position="461"/>
    </location>
</feature>
<proteinExistence type="inferred from homology"/>
<evidence type="ECO:0000256" key="5">
    <source>
        <dbReference type="ARBA" id="ARBA00022989"/>
    </source>
</evidence>
<accession>A0A9D1CMZ7</accession>
<organism evidence="9 10">
    <name type="scientific">Candidatus Avoscillospira stercorigallinarum</name>
    <dbReference type="NCBI Taxonomy" id="2840708"/>
    <lineage>
        <taxon>Bacteria</taxon>
        <taxon>Bacillati</taxon>
        <taxon>Bacillota</taxon>
        <taxon>Clostridia</taxon>
        <taxon>Eubacteriales</taxon>
        <taxon>Oscillospiraceae</taxon>
        <taxon>Oscillospiraceae incertae sedis</taxon>
        <taxon>Candidatus Avoscillospira</taxon>
    </lineage>
</organism>
<sequence>MIEKMKVVSIVAQASQKEALLDGLRKLGLVHIREKQAADPACLQRISDLSGTELALHEYAPETPASELLSDRDFEALYTKVRAVLDSRQNLSTQRAALVTQAENLRKWGDFDPADFCWLRQRGIDLHIYRLDKKSLAALAADGAAPFIRLTPVEKMETVALWGPLPEGISADEFTVPDKGLAQIEGEIAALDQQMADGEALLKQAAAHIPSFQAQILQAQNAMEYSSVRNTAASEGGLVWLTGYVPADNVDEFKAAAAENRWAWAMDNPPDEDELVPTKVRYNKVTRLMIPIFDILGVVPGYREYDISFWFLAFFALFFAMILGDAGYGVLLLIGAVILTVKSHKLSDATLLLWVLSIATILWGALTGTWFGLESAMQVPLLRAVTVPILANYPAYFAVAATDQQNAIMKFCFILGTLQLSLACVMSIKRKLTERNLSWIADLGWLIAICAIYFLALYLVIGENVPLAPVGACVGVGFVLVVLFGGMAPGKSFSQGLKAGLADAFTVFLNTISAFGNVMSYIRLFAVGMASLAIAQSFNNMAAGFEGPLVIVAALIMIVGHALNLVMGFLSVVVHGVRLNLLEFSGQLGMEWAGIAYEPFKKLDKIKK</sequence>
<dbReference type="PANTHER" id="PTHR11629">
    <property type="entry name" value="VACUOLAR PROTON ATPASES"/>
    <property type="match status" value="1"/>
</dbReference>
<feature type="transmembrane region" description="Helical" evidence="8">
    <location>
        <begin position="550"/>
        <end position="574"/>
    </location>
</feature>
<dbReference type="GO" id="GO:0033179">
    <property type="term" value="C:proton-transporting V-type ATPase, V0 domain"/>
    <property type="evidence" value="ECO:0007669"/>
    <property type="project" value="InterPro"/>
</dbReference>
<evidence type="ECO:0000256" key="8">
    <source>
        <dbReference type="SAM" id="Phobius"/>
    </source>
</evidence>
<evidence type="ECO:0008006" key="11">
    <source>
        <dbReference type="Google" id="ProtNLM"/>
    </source>
</evidence>
<protein>
    <recommendedName>
        <fullName evidence="11">V-type ATP synthase subunit I</fullName>
    </recommendedName>
</protein>
<dbReference type="GO" id="GO:0007035">
    <property type="term" value="P:vacuolar acidification"/>
    <property type="evidence" value="ECO:0007669"/>
    <property type="project" value="TreeGrafter"/>
</dbReference>
<evidence type="ECO:0000256" key="3">
    <source>
        <dbReference type="ARBA" id="ARBA00022448"/>
    </source>
</evidence>
<reference evidence="9" key="2">
    <citation type="journal article" date="2021" name="PeerJ">
        <title>Extensive microbial diversity within the chicken gut microbiome revealed by metagenomics and culture.</title>
        <authorList>
            <person name="Gilroy R."/>
            <person name="Ravi A."/>
            <person name="Getino M."/>
            <person name="Pursley I."/>
            <person name="Horton D.L."/>
            <person name="Alikhan N.F."/>
            <person name="Baker D."/>
            <person name="Gharbi K."/>
            <person name="Hall N."/>
            <person name="Watson M."/>
            <person name="Adriaenssens E.M."/>
            <person name="Foster-Nyarko E."/>
            <person name="Jarju S."/>
            <person name="Secka A."/>
            <person name="Antonio M."/>
            <person name="Oren A."/>
            <person name="Chaudhuri R.R."/>
            <person name="La Ragione R."/>
            <person name="Hildebrand F."/>
            <person name="Pallen M.J."/>
        </authorList>
    </citation>
    <scope>NUCLEOTIDE SEQUENCE</scope>
    <source>
        <strain evidence="9">ChiSjej2B20-13462</strain>
    </source>
</reference>
<keyword evidence="7 8" id="KW-0472">Membrane</keyword>